<dbReference type="PANTHER" id="PTHR47471">
    <property type="entry name" value="GYF DOMAIN-CONTAINING PROTEIN"/>
    <property type="match status" value="1"/>
</dbReference>
<feature type="region of interest" description="Disordered" evidence="1">
    <location>
        <begin position="429"/>
        <end position="526"/>
    </location>
</feature>
<feature type="compositionally biased region" description="Low complexity" evidence="1">
    <location>
        <begin position="1651"/>
        <end position="1669"/>
    </location>
</feature>
<dbReference type="EMBL" id="KI392312">
    <property type="protein sequence ID" value="ERN17504.1"/>
    <property type="molecule type" value="Genomic_DNA"/>
</dbReference>
<feature type="compositionally biased region" description="Polar residues" evidence="1">
    <location>
        <begin position="429"/>
        <end position="443"/>
    </location>
</feature>
<feature type="compositionally biased region" description="Polar residues" evidence="1">
    <location>
        <begin position="8"/>
        <end position="19"/>
    </location>
</feature>
<feature type="region of interest" description="Disordered" evidence="1">
    <location>
        <begin position="1271"/>
        <end position="1314"/>
    </location>
</feature>
<feature type="region of interest" description="Disordered" evidence="1">
    <location>
        <begin position="378"/>
        <end position="414"/>
    </location>
</feature>
<feature type="compositionally biased region" description="Basic and acidic residues" evidence="1">
    <location>
        <begin position="74"/>
        <end position="87"/>
    </location>
</feature>
<dbReference type="CDD" id="cd00072">
    <property type="entry name" value="GYF"/>
    <property type="match status" value="1"/>
</dbReference>
<feature type="compositionally biased region" description="Polar residues" evidence="1">
    <location>
        <begin position="1637"/>
        <end position="1650"/>
    </location>
</feature>
<feature type="region of interest" description="Disordered" evidence="1">
    <location>
        <begin position="1196"/>
        <end position="1227"/>
    </location>
</feature>
<evidence type="ECO:0000256" key="1">
    <source>
        <dbReference type="SAM" id="MobiDB-lite"/>
    </source>
</evidence>
<feature type="compositionally biased region" description="Polar residues" evidence="1">
    <location>
        <begin position="280"/>
        <end position="291"/>
    </location>
</feature>
<feature type="compositionally biased region" description="Polar residues" evidence="1">
    <location>
        <begin position="1621"/>
        <end position="1630"/>
    </location>
</feature>
<dbReference type="OMA" id="DWNDPSA"/>
<dbReference type="SUPFAM" id="SSF55277">
    <property type="entry name" value="GYF domain"/>
    <property type="match status" value="1"/>
</dbReference>
<dbReference type="Gramene" id="ERN17504">
    <property type="protein sequence ID" value="ERN17504"/>
    <property type="gene ID" value="AMTR_s00059p00074580"/>
</dbReference>
<keyword evidence="4" id="KW-1185">Reference proteome</keyword>
<dbReference type="OrthoDB" id="6415790at2759"/>
<feature type="compositionally biased region" description="Basic and acidic residues" evidence="1">
    <location>
        <begin position="453"/>
        <end position="476"/>
    </location>
</feature>
<feature type="compositionally biased region" description="Basic and acidic residues" evidence="1">
    <location>
        <begin position="495"/>
        <end position="517"/>
    </location>
</feature>
<gene>
    <name evidence="3" type="ORF">AMTR_s00059p00074580</name>
</gene>
<feature type="compositionally biased region" description="Basic and acidic residues" evidence="1">
    <location>
        <begin position="212"/>
        <end position="224"/>
    </location>
</feature>
<dbReference type="PROSITE" id="PS50829">
    <property type="entry name" value="GYF"/>
    <property type="match status" value="1"/>
</dbReference>
<feature type="region of interest" description="Disordered" evidence="1">
    <location>
        <begin position="1345"/>
        <end position="1386"/>
    </location>
</feature>
<proteinExistence type="predicted"/>
<dbReference type="STRING" id="13333.U5D4Z2"/>
<name>U5D4Z2_AMBTC</name>
<dbReference type="Pfam" id="PF02213">
    <property type="entry name" value="GYF"/>
    <property type="match status" value="1"/>
</dbReference>
<feature type="compositionally biased region" description="Basic residues" evidence="1">
    <location>
        <begin position="1787"/>
        <end position="1796"/>
    </location>
</feature>
<feature type="compositionally biased region" description="Basic residues" evidence="1">
    <location>
        <begin position="1199"/>
        <end position="1208"/>
    </location>
</feature>
<dbReference type="SMART" id="SM00444">
    <property type="entry name" value="GYF"/>
    <property type="match status" value="1"/>
</dbReference>
<feature type="compositionally biased region" description="Polar residues" evidence="1">
    <location>
        <begin position="1351"/>
        <end position="1381"/>
    </location>
</feature>
<dbReference type="InterPro" id="IPR035445">
    <property type="entry name" value="GYF-like_dom_sf"/>
</dbReference>
<feature type="compositionally biased region" description="Low complexity" evidence="1">
    <location>
        <begin position="267"/>
        <end position="279"/>
    </location>
</feature>
<dbReference type="Gene3D" id="3.30.1490.40">
    <property type="match status" value="1"/>
</dbReference>
<feature type="compositionally biased region" description="Basic and acidic residues" evidence="1">
    <location>
        <begin position="1531"/>
        <end position="1540"/>
    </location>
</feature>
<dbReference type="Proteomes" id="UP000017836">
    <property type="component" value="Unassembled WGS sequence"/>
</dbReference>
<feature type="compositionally biased region" description="Polar residues" evidence="1">
    <location>
        <begin position="389"/>
        <end position="400"/>
    </location>
</feature>
<accession>U5D4Z2</accession>
<dbReference type="HOGENOM" id="CLU_002948_0_0_1"/>
<dbReference type="KEGG" id="atr:18445849"/>
<evidence type="ECO:0000313" key="4">
    <source>
        <dbReference type="Proteomes" id="UP000017836"/>
    </source>
</evidence>
<feature type="compositionally biased region" description="Low complexity" evidence="1">
    <location>
        <begin position="1563"/>
        <end position="1593"/>
    </location>
</feature>
<reference evidence="4" key="1">
    <citation type="journal article" date="2013" name="Science">
        <title>The Amborella genome and the evolution of flowering plants.</title>
        <authorList>
            <consortium name="Amborella Genome Project"/>
        </authorList>
    </citation>
    <scope>NUCLEOTIDE SEQUENCE [LARGE SCALE GENOMIC DNA]</scope>
</reference>
<feature type="region of interest" description="Disordered" evidence="1">
    <location>
        <begin position="1762"/>
        <end position="1801"/>
    </location>
</feature>
<feature type="compositionally biased region" description="Polar residues" evidence="1">
    <location>
        <begin position="477"/>
        <end position="494"/>
    </location>
</feature>
<feature type="compositionally biased region" description="Basic and acidic residues" evidence="1">
    <location>
        <begin position="1133"/>
        <end position="1145"/>
    </location>
</feature>
<feature type="region of interest" description="Disordered" evidence="1">
    <location>
        <begin position="1404"/>
        <end position="1681"/>
    </location>
</feature>
<sequence length="1821" mass="200853">MAERSNADAHSNASQQSLPKDTMGAETAIPLSPQWLLPKPGESKSGSALGDSHMSPHPGYSNRPDFLNKSSGGGEEHLDTERKRDVWRSPMNDSETIRRDRWRDEERESNSALRRDRWRDGGEKENPETRRMERWTENSLVKASGEARRAPSERWGDSGNKETNFEQRRESKWNPRWGPDDKDSDNRRDKWVDSGRDGEVSRDKGMLPMVNHAKESDRDGEHHPRSWRSSNSLQIRGRVEPSNMPPPNPVKQSSIYGFGRGRGDHLSSSFSVGRGRVSSTGNMSANSYSNSGSLGVSFDKSEVGHGDALNLRYNRTKLLDIYRLVDVKSVSTKLIDGLKEVPSLTQTEPLEPLALLAPTPEEEIVLTGIDKGDIVSSLPPQVPKDVSVGRSTLTTDVAQSRRSKHGSREDFSLIGDDFKEESSNVFKVNDINSESQTGNQRYSTGPDPNVDPRYYREFDSNAEATRNEGHNKDTSSHESAFQQTGTPWRSQSVGDRTRGSLSDWRDYSTEGKSKTTDMRWPPSMKDKDIEHESDRFVSPSRFNDELDQQLRDGYHSEMGRNSELRRQASDVLDRRRETNLMTGKEETSASSARDMVTGRNLQLQVPPEELSLYYKDPQGEIQGPFPGSDLIGWFEAGYFGIDLQVRHVNASPDTPFSSLGDVMPHLKMKARPPPGFGAAKPNESPEITNATKFGGSGKLSAGSSEVDLLNNELRRQKSATETENRFFESLMSTNLSSSPLEGSQEYLGNSIGGMQSMGLGSGLDASHRLAQKMSAERQRSLPTSFPYWPGRDAPSIVTQSEMMPGPSSPNPKLNAPLHMPPHSPQQVDIMSILQGAVDNASPINNRVNSWSNFPDARSLNNTLNNGMDICQDKIDTHHMQQRFAQAGFGFQQPRLQPQHPPPLSNIISSPGDHTSGMDQLLSLGLPQDPHSLNILQQQLLLSQMQISSQQAPVSSQLSLLDKLLFLQRQKQEQQQKLLLQQTQEQLLSQVLLERQSQQHFGEPPYGNLQVGGVSTGDTSMDHRMSHPMNEPFHMNTQMPQSLPNEEKMVNNLESSPLHLPHQFFEANASSKGWELPVPHHSESMPESSHEDHSSHMINSINSELLEQSKHQSMVPQDLVQALDGGRGLAQPSQEDHTNKAAKSEADFSEDNNTLSRTDKNCNIKAFIPDEPEFQGEQDIMESEIVKEVKNVEVRDVKKAEKKARKAKNSKSVSSSDVGKVASESPVKQGVGHERLILKENKAGVPVEMEEKNHGALPVAIGDTESGASFEPLDLQTARPKAFQGDGKDESREVESVAKDNVQTSTGHRAWKAAPGFRPKSLIEIQQEEQQRAEKEVVVSEVSVPVHPVPSTPWSGVVSNQLPKPSNQQDAIPLGNSTSIANPKNRKSQLHDLLAEEVLAKTSEKFVGDPATPSFEKDLFPPLEVDTPNADNDDFVEAKDTKKGRKRAAKLKNTGVKAASPAIPVESSVASSPIEKGKSSRQIQQEKEVLPLPPSGPSLGDFVLWKGEPSPAPAPAWSTDLGKQSKPTSLREIQKQQEKKLPPIQNQSQIPIPPKAQSSRASKGNGSSWQLSGSSPSKAAAPIPISSVSSAYSRSKTEDDLFWGPLDQSKPEPKQSEFPSLGGTNSWSSKTIPVKGTSGVTLNRQKSSGNKASDYFLSSSPASSSAQSASKGRKSSMTKQQEAMDFRNWCESEAMRLMGSKDTSFLEFCLKQSTSEAETLLVENLGSLDPDGDFIDKFLKYKELLHSDVIELSFGNRTDLCSKDNTEDVHNINPSSRGGGDGEQDKGSKKKGKKGKKVSPSVLGFNVVSNRIMKGEIQTLED</sequence>
<protein>
    <recommendedName>
        <fullName evidence="2">GYF domain-containing protein</fullName>
    </recommendedName>
</protein>
<organism evidence="3 4">
    <name type="scientific">Amborella trichopoda</name>
    <dbReference type="NCBI Taxonomy" id="13333"/>
    <lineage>
        <taxon>Eukaryota</taxon>
        <taxon>Viridiplantae</taxon>
        <taxon>Streptophyta</taxon>
        <taxon>Embryophyta</taxon>
        <taxon>Tracheophyta</taxon>
        <taxon>Spermatophyta</taxon>
        <taxon>Magnoliopsida</taxon>
        <taxon>Amborellales</taxon>
        <taxon>Amborellaceae</taxon>
        <taxon>Amborella</taxon>
    </lineage>
</organism>
<dbReference type="PANTHER" id="PTHR47471:SF1">
    <property type="entry name" value="PROTEIN ESSENTIAL FOR POTEXVIRUS ACCUMULATION 1"/>
    <property type="match status" value="1"/>
</dbReference>
<feature type="region of interest" description="Disordered" evidence="1">
    <location>
        <begin position="1"/>
        <end position="291"/>
    </location>
</feature>
<feature type="compositionally biased region" description="Basic and acidic residues" evidence="1">
    <location>
        <begin position="95"/>
        <end position="136"/>
    </location>
</feature>
<evidence type="ECO:0000259" key="2">
    <source>
        <dbReference type="PROSITE" id="PS50829"/>
    </source>
</evidence>
<dbReference type="eggNOG" id="KOG1862">
    <property type="taxonomic scope" value="Eukaryota"/>
</dbReference>
<feature type="domain" description="GYF" evidence="2">
    <location>
        <begin position="609"/>
        <end position="660"/>
    </location>
</feature>
<feature type="compositionally biased region" description="Basic and acidic residues" evidence="1">
    <location>
        <begin position="1285"/>
        <end position="1297"/>
    </location>
</feature>
<dbReference type="GO" id="GO:0051607">
    <property type="term" value="P:defense response to virus"/>
    <property type="evidence" value="ECO:0000318"/>
    <property type="project" value="GO_Central"/>
</dbReference>
<dbReference type="InterPro" id="IPR003169">
    <property type="entry name" value="GYF"/>
</dbReference>
<evidence type="ECO:0000313" key="3">
    <source>
        <dbReference type="EMBL" id="ERN17504.1"/>
    </source>
</evidence>
<feature type="compositionally biased region" description="Basic and acidic residues" evidence="1">
    <location>
        <begin position="145"/>
        <end position="205"/>
    </location>
</feature>
<feature type="region of interest" description="Disordered" evidence="1">
    <location>
        <begin position="1126"/>
        <end position="1156"/>
    </location>
</feature>
<feature type="compositionally biased region" description="Low complexity" evidence="1">
    <location>
        <begin position="1209"/>
        <end position="1222"/>
    </location>
</feature>